<dbReference type="InterPro" id="IPR009499">
    <property type="entry name" value="AllG-like"/>
</dbReference>
<dbReference type="Gene3D" id="3.40.50.720">
    <property type="entry name" value="NAD(P)-binding Rossmann-like Domain"/>
    <property type="match status" value="1"/>
</dbReference>
<name>A0A845QZJ2_9CLOT</name>
<reference evidence="2 3" key="1">
    <citation type="submission" date="2018-08" db="EMBL/GenBank/DDBJ databases">
        <title>Murine metabolic-syndrome-specific gut microbial biobank.</title>
        <authorList>
            <person name="Liu C."/>
        </authorList>
    </citation>
    <scope>NUCLEOTIDE SEQUENCE [LARGE SCALE GENOMIC DNA]</scope>
    <source>
        <strain evidence="2 3">583</strain>
    </source>
</reference>
<sequence>MSGISNIFGKDLKIINIGTSKFKNDLELQSRDVVQVDWEPPAGGNKELIEALDKLEKLDKEINEANEKAVNIIKEANPFLVDVGTAKDVIPNMDDNTILHAGPPIKWENMCGPAQGAVIGALIYEGKAKNEERARELAASGKIKFAPAHEHNAVGPMAGIISPSMPVHIIQNKTHGNYGYCTINEGLGKVLRYGAFNDEVIDRLKWIEKEFAPTLKKALELVDGGINLKTIISQAVQMGDEGHNRNNAATSLFFREISTYLLETDIDKDVIKRVLQFMKDNNHYFLNLSMPACKVALDAAEGIENSTVVTAMARNGVEFGIRISGLGRNKWFTAPANMVKGLLFPGYTEDDAALDIGDSTITETSGIGGFVMAGALPIVQFVGGTVNDAINYSEEMYSITVSENTNYAIPTLNFRGSAIGIDIRKVIEASTLPIINTGIAHKEAGVGQIGAGIVNPPMECFEKAILEFSKDK</sequence>
<proteinExistence type="predicted"/>
<dbReference type="AlphaFoldDB" id="A0A845QZJ2"/>
<keyword evidence="1" id="KW-0175">Coiled coil</keyword>
<dbReference type="Gene3D" id="3.90.1710.10">
    <property type="entry name" value="Enterococcus faecalis V583 domain"/>
    <property type="match status" value="1"/>
</dbReference>
<dbReference type="Proteomes" id="UP000467132">
    <property type="component" value="Unassembled WGS sequence"/>
</dbReference>
<dbReference type="EMBL" id="QXXA01000014">
    <property type="protein sequence ID" value="NBI07731.1"/>
    <property type="molecule type" value="Genomic_DNA"/>
</dbReference>
<evidence type="ECO:0000313" key="2">
    <source>
        <dbReference type="EMBL" id="NBI07731.1"/>
    </source>
</evidence>
<feature type="coiled-coil region" evidence="1">
    <location>
        <begin position="45"/>
        <end position="75"/>
    </location>
</feature>
<protein>
    <submittedName>
        <fullName evidence="2">DUF1116 domain-containing protein</fullName>
    </submittedName>
</protein>
<dbReference type="OrthoDB" id="6193532at2"/>
<accession>A0A845QZJ2</accession>
<dbReference type="Gene3D" id="3.90.1700.10">
    <property type="entry name" value="v583 domain like"/>
    <property type="match status" value="1"/>
</dbReference>
<dbReference type="RefSeq" id="WP_160198197.1">
    <property type="nucleotide sequence ID" value="NZ_QXXA01000014.1"/>
</dbReference>
<comment type="caution">
    <text evidence="2">The sequence shown here is derived from an EMBL/GenBank/DDBJ whole genome shotgun (WGS) entry which is preliminary data.</text>
</comment>
<dbReference type="InterPro" id="IPR024033">
    <property type="entry name" value="OXTCase_su_AllG_h-dom"/>
</dbReference>
<dbReference type="Gene3D" id="1.10.10.660">
    <property type="entry name" value="conserved protein of unknown function from Enterococcus faecalis V583"/>
    <property type="match status" value="1"/>
</dbReference>
<organism evidence="2 3">
    <name type="scientific">Senegalia massiliensis</name>
    <dbReference type="NCBI Taxonomy" id="1720316"/>
    <lineage>
        <taxon>Bacteria</taxon>
        <taxon>Bacillati</taxon>
        <taxon>Bacillota</taxon>
        <taxon>Clostridia</taxon>
        <taxon>Eubacteriales</taxon>
        <taxon>Clostridiaceae</taxon>
        <taxon>Senegalia</taxon>
    </lineage>
</organism>
<keyword evidence="3" id="KW-1185">Reference proteome</keyword>
<dbReference type="Pfam" id="PF06545">
    <property type="entry name" value="AllG"/>
    <property type="match status" value="1"/>
</dbReference>
<gene>
    <name evidence="2" type="ORF">D3Z33_12795</name>
</gene>
<evidence type="ECO:0000313" key="3">
    <source>
        <dbReference type="Proteomes" id="UP000467132"/>
    </source>
</evidence>
<evidence type="ECO:0000256" key="1">
    <source>
        <dbReference type="SAM" id="Coils"/>
    </source>
</evidence>